<reference evidence="3" key="1">
    <citation type="submission" date="2016-12" db="EMBL/GenBank/DDBJ databases">
        <authorList>
            <person name="Varghese N."/>
            <person name="Submissions S."/>
        </authorList>
    </citation>
    <scope>NUCLEOTIDE SEQUENCE [LARGE SCALE GENOMIC DNA]</scope>
    <source>
        <strain evidence="3">DSM 16779</strain>
    </source>
</reference>
<dbReference type="SUPFAM" id="SSF53448">
    <property type="entry name" value="Nucleotide-diphospho-sugar transferases"/>
    <property type="match status" value="1"/>
</dbReference>
<accession>A0A1N6HRU4</accession>
<dbReference type="EMBL" id="FSRQ01000002">
    <property type="protein sequence ID" value="SIO22534.1"/>
    <property type="molecule type" value="Genomic_DNA"/>
</dbReference>
<name>A0A1N6HRU4_9FLAO</name>
<keyword evidence="3" id="KW-1185">Reference proteome</keyword>
<keyword evidence="2" id="KW-0808">Transferase</keyword>
<dbReference type="RefSeq" id="WP_074230896.1">
    <property type="nucleotide sequence ID" value="NZ_FSRQ01000002.1"/>
</dbReference>
<sequence length="263" mass="31269">MKKSTEFIRIAKAAKKYLSIRLLRQIVFPKTIPVIIVNFNQLKTLKELVSFLIERKFTKIYIIDNQSTYEPLLNYYEEIKERVEIISLQKNEGHMVFFKNKDLFNRLAKGGFFILTDPDILPNKKLPKNFMRILVKNLLKYDEWITKAGFALDISNIPDFYPAKNKVIAWEQRFWQNEVDKDIFLTRLDTTFALYKPISFEDYQKDDNHFKALRIAGNFTCDHMGWHIDYSNLTDEQKHYRAHASDSSSWIIDNTGQTKERTY</sequence>
<evidence type="ECO:0000259" key="1">
    <source>
        <dbReference type="Pfam" id="PF00535"/>
    </source>
</evidence>
<dbReference type="Proteomes" id="UP000184782">
    <property type="component" value="Unassembled WGS sequence"/>
</dbReference>
<dbReference type="InterPro" id="IPR001173">
    <property type="entry name" value="Glyco_trans_2-like"/>
</dbReference>
<dbReference type="AlphaFoldDB" id="A0A1N6HRU4"/>
<dbReference type="OrthoDB" id="1666251at2"/>
<evidence type="ECO:0000313" key="3">
    <source>
        <dbReference type="Proteomes" id="UP000184782"/>
    </source>
</evidence>
<feature type="domain" description="Glycosyltransferase 2-like" evidence="1">
    <location>
        <begin position="34"/>
        <end position="126"/>
    </location>
</feature>
<dbReference type="Pfam" id="PF00535">
    <property type="entry name" value="Glycos_transf_2"/>
    <property type="match status" value="1"/>
</dbReference>
<organism evidence="2 3">
    <name type="scientific">Chryseobacterium scophthalmum</name>
    <dbReference type="NCBI Taxonomy" id="59733"/>
    <lineage>
        <taxon>Bacteria</taxon>
        <taxon>Pseudomonadati</taxon>
        <taxon>Bacteroidota</taxon>
        <taxon>Flavobacteriia</taxon>
        <taxon>Flavobacteriales</taxon>
        <taxon>Weeksellaceae</taxon>
        <taxon>Chryseobacterium group</taxon>
        <taxon>Chryseobacterium</taxon>
    </lineage>
</organism>
<dbReference type="STRING" id="59733.SAMN05421769_2790"/>
<proteinExistence type="predicted"/>
<protein>
    <submittedName>
        <fullName evidence="2">Glycosyl transferase family 2</fullName>
    </submittedName>
</protein>
<dbReference type="GO" id="GO:0016740">
    <property type="term" value="F:transferase activity"/>
    <property type="evidence" value="ECO:0007669"/>
    <property type="project" value="UniProtKB-KW"/>
</dbReference>
<evidence type="ECO:0000313" key="2">
    <source>
        <dbReference type="EMBL" id="SIO22534.1"/>
    </source>
</evidence>
<dbReference type="InterPro" id="IPR029044">
    <property type="entry name" value="Nucleotide-diphossugar_trans"/>
</dbReference>
<dbReference type="Gene3D" id="3.90.550.10">
    <property type="entry name" value="Spore Coat Polysaccharide Biosynthesis Protein SpsA, Chain A"/>
    <property type="match status" value="1"/>
</dbReference>
<gene>
    <name evidence="2" type="ORF">SAMN05421769_2790</name>
</gene>